<evidence type="ECO:0000313" key="3">
    <source>
        <dbReference type="EMBL" id="MDH4905104.1"/>
    </source>
</evidence>
<proteinExistence type="predicted"/>
<sequence>MSVTAPYRFVPLSNLIVYPDWAEKVSHDKPFRDGVSGEMTVTLKNKTPLCVGGEQSPATATSAGKVHFFKTPAGRPAIPGSSLKGMLKNVLEIASFSPMRQVEDQKLGVRDLTNANNFYMSRITNAQSGWLRYDEKKGWLIYPCSFYRVHQQNIIDTFDIHFDDWKKRQSVMERYYQLTICPEVQFEYEKEKNGKKIACISKIKKGENSSSIGRLVVTGQPGAGFKENRSAKKYEFVFYNTQENPKTVSSSVMSGFRQIHQDTQEWQFWQSNLQRLKHGIPVFYHANGQSVSSLGLAMMYKLPYKHSIHDAIAHTNAQHTSHQEYIGMADLLFGYIDEQSNTEGLRGRVHIGFAELQDKTPLLKFSPSVVLSSPKPTYYPTYIYQKRGGSGFSQLMENSVKIAGWKRYQAKAVVDYPKLEAKVAENKKVQVQLETIADDTEFSFIIRWHNLRPVELGALLWSLDFDKPDQCYHALGMGKPFGLGQVALSVSKSQLSRNDGQPIENNDMWLAACRMEFQKYMNDMFAANNVDWVQWQECDVIKALQEYATPVSNLDDYVYLSTPKEYAQSKNRDNLDEFVNAFHSYDAIEVNDESQLKTVDYQSDIDTSIDAVKAHIAKQQKVAAREQAKQTATAEDKALYKIEDFIDKAKEEVSKTVKQKAHKELKVVYDSYKDSFDGEQQIKLQSLANEMSSVIGNEKQLDKIVKKISNWT</sequence>
<evidence type="ECO:0000256" key="1">
    <source>
        <dbReference type="ARBA" id="ARBA00023118"/>
    </source>
</evidence>
<dbReference type="InterPro" id="IPR005537">
    <property type="entry name" value="RAMP_III_fam"/>
</dbReference>
<dbReference type="Pfam" id="PF03787">
    <property type="entry name" value="RAMPs"/>
    <property type="match status" value="1"/>
</dbReference>
<gene>
    <name evidence="3" type="ORF">CUR83_08560</name>
</gene>
<protein>
    <submittedName>
        <fullName evidence="3">TIGR03986 family CRISPR-associated RAMP protein</fullName>
    </submittedName>
</protein>
<keyword evidence="4" id="KW-1185">Reference proteome</keyword>
<dbReference type="CDD" id="cd09726">
    <property type="entry name" value="RAMP_I_III"/>
    <property type="match status" value="1"/>
</dbReference>
<name>A0ABT6ITE6_9GAMM</name>
<comment type="caution">
    <text evidence="3">The sequence shown here is derived from an EMBL/GenBank/DDBJ whole genome shotgun (WGS) entry which is preliminary data.</text>
</comment>
<dbReference type="Proteomes" id="UP001243298">
    <property type="component" value="Unassembled WGS sequence"/>
</dbReference>
<organism evidence="3 4">
    <name type="scientific">Psychrobacter pocilloporae</name>
    <dbReference type="NCBI Taxonomy" id="1775882"/>
    <lineage>
        <taxon>Bacteria</taxon>
        <taxon>Pseudomonadati</taxon>
        <taxon>Pseudomonadota</taxon>
        <taxon>Gammaproteobacteria</taxon>
        <taxon>Moraxellales</taxon>
        <taxon>Moraxellaceae</taxon>
        <taxon>Psychrobacter</taxon>
    </lineage>
</organism>
<dbReference type="RefSeq" id="WP_284719470.1">
    <property type="nucleotide sequence ID" value="NZ_PGFT01000001.1"/>
</dbReference>
<dbReference type="EMBL" id="PGFT01000001">
    <property type="protein sequence ID" value="MDH4905104.1"/>
    <property type="molecule type" value="Genomic_DNA"/>
</dbReference>
<dbReference type="InterPro" id="IPR023825">
    <property type="entry name" value="CRISPR-assoc_RAMP_BGP1436"/>
</dbReference>
<dbReference type="NCBIfam" id="TIGR03986">
    <property type="entry name" value="TIGR03986 family CRISPR-associated RAMP protein"/>
    <property type="match status" value="1"/>
</dbReference>
<feature type="domain" description="CRISPR type III-associated protein" evidence="2">
    <location>
        <begin position="42"/>
        <end position="92"/>
    </location>
</feature>
<reference evidence="3 4" key="1">
    <citation type="submission" date="2017-11" db="EMBL/GenBank/DDBJ databases">
        <title>Whole genome sequencing of Psychrobacter pocilloporae S6-60T(=JCM 31058T=LMG 29157T).</title>
        <authorList>
            <person name="Das S.K."/>
        </authorList>
    </citation>
    <scope>NUCLEOTIDE SEQUENCE [LARGE SCALE GENOMIC DNA]</scope>
    <source>
        <strain evidence="3 4">S6-60</strain>
    </source>
</reference>
<evidence type="ECO:0000259" key="2">
    <source>
        <dbReference type="Pfam" id="PF03787"/>
    </source>
</evidence>
<evidence type="ECO:0000313" key="4">
    <source>
        <dbReference type="Proteomes" id="UP001243298"/>
    </source>
</evidence>
<keyword evidence="1" id="KW-0051">Antiviral defense</keyword>
<accession>A0ABT6ITE6</accession>